<dbReference type="Pfam" id="PF03782">
    <property type="entry name" value="AMOP"/>
    <property type="match status" value="1"/>
</dbReference>
<reference evidence="7" key="1">
    <citation type="submission" date="2021-02" db="EMBL/GenBank/DDBJ databases">
        <authorList>
            <person name="Nowell W R."/>
        </authorList>
    </citation>
    <scope>NUCLEOTIDE SEQUENCE</scope>
</reference>
<accession>A0A814JM22</accession>
<dbReference type="AlphaFoldDB" id="A0A814JM22"/>
<evidence type="ECO:0000256" key="3">
    <source>
        <dbReference type="ARBA" id="ARBA00022989"/>
    </source>
</evidence>
<dbReference type="Proteomes" id="UP000663852">
    <property type="component" value="Unassembled WGS sequence"/>
</dbReference>
<dbReference type="Proteomes" id="UP000663828">
    <property type="component" value="Unassembled WGS sequence"/>
</dbReference>
<dbReference type="OrthoDB" id="9995012at2759"/>
<evidence type="ECO:0000256" key="4">
    <source>
        <dbReference type="ARBA" id="ARBA00023136"/>
    </source>
</evidence>
<dbReference type="InterPro" id="IPR051495">
    <property type="entry name" value="Epithelial_Barrier/Signaling"/>
</dbReference>
<proteinExistence type="predicted"/>
<protein>
    <recommendedName>
        <fullName evidence="6">AMOP domain-containing protein</fullName>
    </recommendedName>
</protein>
<sequence>MHRVTYTLFFLLSITFIHALPFADSKASSNEDVMLGRTVLDCSAWYLTQGDPNKLLAQTLQPPCHVPASFPAVLRDGWSVDPGCDAAKQPKTCQYHKGAYGCYRHAFKETGPGAQACYDKSGQFIDDVWKGAGTVDAQTPLGDGVQQAAHFVADVAPFYSCCKITFIYNPLCNLYYEKRPAGKCENKPAI</sequence>
<evidence type="ECO:0000313" key="9">
    <source>
        <dbReference type="Proteomes" id="UP000663828"/>
    </source>
</evidence>
<evidence type="ECO:0000259" key="6">
    <source>
        <dbReference type="PROSITE" id="PS50856"/>
    </source>
</evidence>
<gene>
    <name evidence="8" type="ORF">EDS130_LOCUS40023</name>
    <name evidence="7" type="ORF">XAT740_LOCUS15177</name>
</gene>
<dbReference type="PANTHER" id="PTHR13802">
    <property type="entry name" value="MUCIN 4-RELATED"/>
    <property type="match status" value="1"/>
</dbReference>
<dbReference type="EMBL" id="CAJNOR010000931">
    <property type="protein sequence ID" value="CAF1039336.1"/>
    <property type="molecule type" value="Genomic_DNA"/>
</dbReference>
<keyword evidence="3" id="KW-1133">Transmembrane helix</keyword>
<keyword evidence="2" id="KW-0812">Transmembrane</keyword>
<evidence type="ECO:0000256" key="5">
    <source>
        <dbReference type="SAM" id="SignalP"/>
    </source>
</evidence>
<keyword evidence="5" id="KW-0732">Signal</keyword>
<feature type="chain" id="PRO_5035684524" description="AMOP domain-containing protein" evidence="5">
    <location>
        <begin position="20"/>
        <end position="190"/>
    </location>
</feature>
<feature type="signal peptide" evidence="5">
    <location>
        <begin position="1"/>
        <end position="19"/>
    </location>
</feature>
<dbReference type="PANTHER" id="PTHR13802:SF52">
    <property type="entry name" value="MUCIN-4"/>
    <property type="match status" value="1"/>
</dbReference>
<evidence type="ECO:0000313" key="7">
    <source>
        <dbReference type="EMBL" id="CAF1039336.1"/>
    </source>
</evidence>
<dbReference type="GO" id="GO:0016020">
    <property type="term" value="C:membrane"/>
    <property type="evidence" value="ECO:0007669"/>
    <property type="project" value="UniProtKB-SubCell"/>
</dbReference>
<keyword evidence="4" id="KW-0472">Membrane</keyword>
<keyword evidence="9" id="KW-1185">Reference proteome</keyword>
<dbReference type="EMBL" id="CAJNOJ010000467">
    <property type="protein sequence ID" value="CAF1458966.1"/>
    <property type="molecule type" value="Genomic_DNA"/>
</dbReference>
<dbReference type="InterPro" id="IPR005533">
    <property type="entry name" value="AMOP_dom"/>
</dbReference>
<evidence type="ECO:0000313" key="8">
    <source>
        <dbReference type="EMBL" id="CAF1458966.1"/>
    </source>
</evidence>
<dbReference type="PROSITE" id="PS50856">
    <property type="entry name" value="AMOP"/>
    <property type="match status" value="1"/>
</dbReference>
<comment type="subcellular location">
    <subcellularLocation>
        <location evidence="1">Membrane</location>
    </subcellularLocation>
</comment>
<name>A0A814JM22_ADIRI</name>
<organism evidence="7 9">
    <name type="scientific">Adineta ricciae</name>
    <name type="common">Rotifer</name>
    <dbReference type="NCBI Taxonomy" id="249248"/>
    <lineage>
        <taxon>Eukaryota</taxon>
        <taxon>Metazoa</taxon>
        <taxon>Spiralia</taxon>
        <taxon>Gnathifera</taxon>
        <taxon>Rotifera</taxon>
        <taxon>Eurotatoria</taxon>
        <taxon>Bdelloidea</taxon>
        <taxon>Adinetida</taxon>
        <taxon>Adinetidae</taxon>
        <taxon>Adineta</taxon>
    </lineage>
</organism>
<comment type="caution">
    <text evidence="7">The sequence shown here is derived from an EMBL/GenBank/DDBJ whole genome shotgun (WGS) entry which is preliminary data.</text>
</comment>
<evidence type="ECO:0000256" key="1">
    <source>
        <dbReference type="ARBA" id="ARBA00004370"/>
    </source>
</evidence>
<dbReference type="SMART" id="SM00723">
    <property type="entry name" value="AMOP"/>
    <property type="match status" value="1"/>
</dbReference>
<feature type="domain" description="AMOP" evidence="6">
    <location>
        <begin position="34"/>
        <end position="179"/>
    </location>
</feature>
<evidence type="ECO:0000256" key="2">
    <source>
        <dbReference type="ARBA" id="ARBA00022692"/>
    </source>
</evidence>